<dbReference type="Proteomes" id="UP001497457">
    <property type="component" value="Chromosome 33rd"/>
</dbReference>
<keyword evidence="2" id="KW-1015">Disulfide bond</keyword>
<gene>
    <name evidence="5" type="ORF">URODEC1_LOCUS85516</name>
</gene>
<organism evidence="5 6">
    <name type="scientific">Urochloa decumbens</name>
    <dbReference type="NCBI Taxonomy" id="240449"/>
    <lineage>
        <taxon>Eukaryota</taxon>
        <taxon>Viridiplantae</taxon>
        <taxon>Streptophyta</taxon>
        <taxon>Embryophyta</taxon>
        <taxon>Tracheophyta</taxon>
        <taxon>Spermatophyta</taxon>
        <taxon>Magnoliopsida</taxon>
        <taxon>Liliopsida</taxon>
        <taxon>Poales</taxon>
        <taxon>Poaceae</taxon>
        <taxon>PACMAD clade</taxon>
        <taxon>Panicoideae</taxon>
        <taxon>Panicodae</taxon>
        <taxon>Paniceae</taxon>
        <taxon>Melinidinae</taxon>
        <taxon>Urochloa</taxon>
    </lineage>
</organism>
<feature type="signal peptide" evidence="3">
    <location>
        <begin position="1"/>
        <end position="30"/>
    </location>
</feature>
<reference evidence="5" key="1">
    <citation type="submission" date="2024-10" db="EMBL/GenBank/DDBJ databases">
        <authorList>
            <person name="Ryan C."/>
        </authorList>
    </citation>
    <scope>NUCLEOTIDE SEQUENCE [LARGE SCALE GENOMIC DNA]</scope>
</reference>
<protein>
    <recommendedName>
        <fullName evidence="4">Meg domain-containing protein</fullName>
    </recommendedName>
</protein>
<dbReference type="EMBL" id="OZ075143">
    <property type="protein sequence ID" value="CAL5039381.1"/>
    <property type="molecule type" value="Genomic_DNA"/>
</dbReference>
<evidence type="ECO:0000259" key="4">
    <source>
        <dbReference type="Pfam" id="PF24153"/>
    </source>
</evidence>
<evidence type="ECO:0000313" key="5">
    <source>
        <dbReference type="EMBL" id="CAL5039381.1"/>
    </source>
</evidence>
<proteinExistence type="inferred from homology"/>
<dbReference type="Pfam" id="PF24153">
    <property type="entry name" value="Meg"/>
    <property type="match status" value="1"/>
</dbReference>
<dbReference type="AlphaFoldDB" id="A0ABC9DI03"/>
<dbReference type="InterPro" id="IPR056205">
    <property type="entry name" value="Meg"/>
</dbReference>
<evidence type="ECO:0000256" key="3">
    <source>
        <dbReference type="SAM" id="SignalP"/>
    </source>
</evidence>
<evidence type="ECO:0000256" key="1">
    <source>
        <dbReference type="ARBA" id="ARBA00010149"/>
    </source>
</evidence>
<comment type="similarity">
    <text evidence="1">Belongs to the MEG family.</text>
</comment>
<feature type="domain" description="Meg" evidence="4">
    <location>
        <begin position="1"/>
        <end position="74"/>
    </location>
</feature>
<accession>A0ABC9DI03</accession>
<name>A0ABC9DI03_9POAL</name>
<evidence type="ECO:0000256" key="2">
    <source>
        <dbReference type="ARBA" id="ARBA00023157"/>
    </source>
</evidence>
<sequence length="78" mass="8661">MKKHSMHNGALVLLSLLLLASFSIHADCRASSVMLDDMEKTCLYSDCGNKGSCWCCVKNKHHCYPGRDQCLITCPIIT</sequence>
<keyword evidence="6" id="KW-1185">Reference proteome</keyword>
<evidence type="ECO:0000313" key="6">
    <source>
        <dbReference type="Proteomes" id="UP001497457"/>
    </source>
</evidence>
<keyword evidence="3" id="KW-0732">Signal</keyword>
<feature type="chain" id="PRO_5044778025" description="Meg domain-containing protein" evidence="3">
    <location>
        <begin position="31"/>
        <end position="78"/>
    </location>
</feature>